<evidence type="ECO:0000256" key="4">
    <source>
        <dbReference type="ARBA" id="ARBA00023136"/>
    </source>
</evidence>
<protein>
    <submittedName>
        <fullName evidence="9">Serine protease</fullName>
    </submittedName>
</protein>
<comment type="subcellular location">
    <subcellularLocation>
        <location evidence="1">Membrane</location>
        <topology evidence="1">Multi-pass membrane protein</topology>
    </subcellularLocation>
</comment>
<dbReference type="Pfam" id="PF01957">
    <property type="entry name" value="NfeD"/>
    <property type="match status" value="1"/>
</dbReference>
<dbReference type="CDD" id="cd07020">
    <property type="entry name" value="Clp_protease_NfeD_1"/>
    <property type="match status" value="1"/>
</dbReference>
<evidence type="ECO:0000313" key="10">
    <source>
        <dbReference type="Proteomes" id="UP000051096"/>
    </source>
</evidence>
<evidence type="ECO:0000259" key="6">
    <source>
        <dbReference type="Pfam" id="PF01957"/>
    </source>
</evidence>
<sequence>MFVLFVCVFLSAGEIYVGELDGVISPASSSYLLRSIELAEQNDAACLIMQLDTPGGLDISMREIAKRVLNAEIPIVVYVAPKGARAASAGVFILYASHVAAMAPGTNVGAAHPVNIGGEQVDSVMAEKVTNDAVAYLQAIAKERGRNERWAEQAVRESASIDAETARRIGVCEIVADDVDDLIAQLNGRTIEVNKEKYTLQTEGHPVKDVEMTLKERLLLLLTNPNVAYILLLLGIYGLFFELQNPGMIFPGVVGAICIILGFYALHLLPVNYAGVALIFLSAVLFILEIYVTSNGLLAIGGIVALVFGSIILFESDVPFLRLSWEVIMFAVGIIAAFFIFLVFLGFRAQFRKRQTGQEGIVGEIGIAKTKIDQSGGTVFVHGEFWNAVSDTVIKKDARVRVVSVEAMILKVEFVESK</sequence>
<dbReference type="Pfam" id="PF25145">
    <property type="entry name" value="NfeD1b_N"/>
    <property type="match status" value="1"/>
</dbReference>
<gene>
    <name evidence="9" type="ORF">AMJ87_13045</name>
</gene>
<keyword evidence="3 5" id="KW-1133">Transmembrane helix</keyword>
<organism evidence="9 10">
    <name type="scientific">candidate division WOR_3 bacterium SM23_60</name>
    <dbReference type="NCBI Taxonomy" id="1703780"/>
    <lineage>
        <taxon>Bacteria</taxon>
        <taxon>Bacteria division WOR-3</taxon>
    </lineage>
</organism>
<feature type="transmembrane region" description="Helical" evidence="5">
    <location>
        <begin position="327"/>
        <end position="347"/>
    </location>
</feature>
<keyword evidence="9" id="KW-0645">Protease</keyword>
<keyword evidence="2 5" id="KW-0812">Transmembrane</keyword>
<dbReference type="Gene3D" id="3.90.226.10">
    <property type="entry name" value="2-enoyl-CoA Hydratase, Chain A, domain 1"/>
    <property type="match status" value="1"/>
</dbReference>
<evidence type="ECO:0000256" key="5">
    <source>
        <dbReference type="SAM" id="Phobius"/>
    </source>
</evidence>
<feature type="domain" description="NfeD1b N-terminal" evidence="8">
    <location>
        <begin position="24"/>
        <end position="162"/>
    </location>
</feature>
<dbReference type="Pfam" id="PF24961">
    <property type="entry name" value="NfeD_membrane"/>
    <property type="match status" value="1"/>
</dbReference>
<feature type="domain" description="NfeD integral membrane" evidence="7">
    <location>
        <begin position="226"/>
        <end position="344"/>
    </location>
</feature>
<proteinExistence type="predicted"/>
<dbReference type="InterPro" id="IPR012340">
    <property type="entry name" value="NA-bd_OB-fold"/>
</dbReference>
<dbReference type="PANTHER" id="PTHR33507">
    <property type="entry name" value="INNER MEMBRANE PROTEIN YBBJ"/>
    <property type="match status" value="1"/>
</dbReference>
<feature type="transmembrane region" description="Helical" evidence="5">
    <location>
        <begin position="273"/>
        <end position="292"/>
    </location>
</feature>
<evidence type="ECO:0000313" key="9">
    <source>
        <dbReference type="EMBL" id="KPK67647.1"/>
    </source>
</evidence>
<feature type="transmembrane region" description="Helical" evidence="5">
    <location>
        <begin position="218"/>
        <end position="241"/>
    </location>
</feature>
<keyword evidence="4 5" id="KW-0472">Membrane</keyword>
<dbReference type="InterPro" id="IPR056738">
    <property type="entry name" value="NfeD1b_N"/>
</dbReference>
<dbReference type="Proteomes" id="UP000051096">
    <property type="component" value="Unassembled WGS sequence"/>
</dbReference>
<evidence type="ECO:0000259" key="8">
    <source>
        <dbReference type="Pfam" id="PF25145"/>
    </source>
</evidence>
<dbReference type="InterPro" id="IPR002810">
    <property type="entry name" value="NfeD-like_C"/>
</dbReference>
<reference evidence="9 10" key="1">
    <citation type="journal article" date="2015" name="Microbiome">
        <title>Genomic resolution of linkages in carbon, nitrogen, and sulfur cycling among widespread estuary sediment bacteria.</title>
        <authorList>
            <person name="Baker B.J."/>
            <person name="Lazar C.S."/>
            <person name="Teske A.P."/>
            <person name="Dick G.J."/>
        </authorList>
    </citation>
    <scope>NUCLEOTIDE SEQUENCE [LARGE SCALE GENOMIC DNA]</scope>
    <source>
        <strain evidence="9">SM23_60</strain>
    </source>
</reference>
<dbReference type="PANTHER" id="PTHR33507:SF4">
    <property type="entry name" value="NODULATION COMPETITIVENESS PROTEIN NFED"/>
    <property type="match status" value="1"/>
</dbReference>
<feature type="transmembrane region" description="Helical" evidence="5">
    <location>
        <begin position="297"/>
        <end position="315"/>
    </location>
</feature>
<evidence type="ECO:0000256" key="2">
    <source>
        <dbReference type="ARBA" id="ARBA00022692"/>
    </source>
</evidence>
<dbReference type="PATRIC" id="fig|1703780.3.peg.2329"/>
<dbReference type="InterPro" id="IPR029045">
    <property type="entry name" value="ClpP/crotonase-like_dom_sf"/>
</dbReference>
<dbReference type="InterPro" id="IPR056739">
    <property type="entry name" value="NfeD_membrane"/>
</dbReference>
<dbReference type="SUPFAM" id="SSF141322">
    <property type="entry name" value="NfeD domain-like"/>
    <property type="match status" value="1"/>
</dbReference>
<dbReference type="FunFam" id="3.90.226.10:FF:000089">
    <property type="entry name" value="Membrane-bound serine protease"/>
    <property type="match status" value="1"/>
</dbReference>
<keyword evidence="9" id="KW-0378">Hydrolase</keyword>
<evidence type="ECO:0000259" key="7">
    <source>
        <dbReference type="Pfam" id="PF24961"/>
    </source>
</evidence>
<accession>A0A0S8G3T8</accession>
<dbReference type="GO" id="GO:0016020">
    <property type="term" value="C:membrane"/>
    <property type="evidence" value="ECO:0007669"/>
    <property type="project" value="UniProtKB-SubCell"/>
</dbReference>
<dbReference type="AlphaFoldDB" id="A0A0S8G3T8"/>
<name>A0A0S8G3T8_UNCW3</name>
<feature type="transmembrane region" description="Helical" evidence="5">
    <location>
        <begin position="248"/>
        <end position="267"/>
    </location>
</feature>
<dbReference type="Gene3D" id="2.40.50.140">
    <property type="entry name" value="Nucleic acid-binding proteins"/>
    <property type="match status" value="1"/>
</dbReference>
<dbReference type="GO" id="GO:0006508">
    <property type="term" value="P:proteolysis"/>
    <property type="evidence" value="ECO:0007669"/>
    <property type="project" value="UniProtKB-KW"/>
</dbReference>
<evidence type="ECO:0000256" key="3">
    <source>
        <dbReference type="ARBA" id="ARBA00022989"/>
    </source>
</evidence>
<dbReference type="EMBL" id="LJUO01000208">
    <property type="protein sequence ID" value="KPK67647.1"/>
    <property type="molecule type" value="Genomic_DNA"/>
</dbReference>
<dbReference type="GO" id="GO:0008233">
    <property type="term" value="F:peptidase activity"/>
    <property type="evidence" value="ECO:0007669"/>
    <property type="project" value="UniProtKB-KW"/>
</dbReference>
<evidence type="ECO:0000256" key="1">
    <source>
        <dbReference type="ARBA" id="ARBA00004141"/>
    </source>
</evidence>
<dbReference type="InterPro" id="IPR052165">
    <property type="entry name" value="Membrane_assoc_protease"/>
</dbReference>
<feature type="domain" description="NfeD-like C-terminal" evidence="6">
    <location>
        <begin position="359"/>
        <end position="413"/>
    </location>
</feature>
<dbReference type="SUPFAM" id="SSF52096">
    <property type="entry name" value="ClpP/crotonase"/>
    <property type="match status" value="1"/>
</dbReference>
<comment type="caution">
    <text evidence="9">The sequence shown here is derived from an EMBL/GenBank/DDBJ whole genome shotgun (WGS) entry which is preliminary data.</text>
</comment>